<gene>
    <name evidence="8" type="ORF">O3M35_006912</name>
</gene>
<feature type="domain" description="Myb-like" evidence="6">
    <location>
        <begin position="426"/>
        <end position="480"/>
    </location>
</feature>
<dbReference type="Pfam" id="PF13921">
    <property type="entry name" value="Myb_DNA-bind_6"/>
    <property type="match status" value="1"/>
</dbReference>
<evidence type="ECO:0000256" key="1">
    <source>
        <dbReference type="ARBA" id="ARBA00004123"/>
    </source>
</evidence>
<dbReference type="InterPro" id="IPR017930">
    <property type="entry name" value="Myb_dom"/>
</dbReference>
<evidence type="ECO:0000259" key="6">
    <source>
        <dbReference type="PROSITE" id="PS50090"/>
    </source>
</evidence>
<dbReference type="Pfam" id="PF00249">
    <property type="entry name" value="Myb_DNA-binding"/>
    <property type="match status" value="1"/>
</dbReference>
<dbReference type="GO" id="GO:0000978">
    <property type="term" value="F:RNA polymerase II cis-regulatory region sequence-specific DNA binding"/>
    <property type="evidence" value="ECO:0007669"/>
    <property type="project" value="TreeGrafter"/>
</dbReference>
<reference evidence="8 9" key="1">
    <citation type="submission" date="2022-12" db="EMBL/GenBank/DDBJ databases">
        <title>Chromosome-level genome assembly of true bugs.</title>
        <authorList>
            <person name="Ma L."/>
            <person name="Li H."/>
        </authorList>
    </citation>
    <scope>NUCLEOTIDE SEQUENCE [LARGE SCALE GENOMIC DNA]</scope>
    <source>
        <strain evidence="8">Lab_2022b</strain>
    </source>
</reference>
<evidence type="ECO:0000313" key="9">
    <source>
        <dbReference type="Proteomes" id="UP001461498"/>
    </source>
</evidence>
<proteinExistence type="predicted"/>
<feature type="domain" description="Myb-like" evidence="6">
    <location>
        <begin position="533"/>
        <end position="584"/>
    </location>
</feature>
<dbReference type="CDD" id="cd00167">
    <property type="entry name" value="SANT"/>
    <property type="match status" value="3"/>
</dbReference>
<evidence type="ECO:0000313" key="8">
    <source>
        <dbReference type="EMBL" id="KAK9509646.1"/>
    </source>
</evidence>
<comment type="caution">
    <text evidence="8">The sequence shown here is derived from an EMBL/GenBank/DDBJ whole genome shotgun (WGS) entry which is preliminary data.</text>
</comment>
<keyword evidence="2" id="KW-0805">Transcription regulation</keyword>
<evidence type="ECO:0000256" key="3">
    <source>
        <dbReference type="ARBA" id="ARBA00023125"/>
    </source>
</evidence>
<feature type="domain" description="HTH myb-type" evidence="7">
    <location>
        <begin position="480"/>
        <end position="525"/>
    </location>
</feature>
<dbReference type="GO" id="GO:0001006">
    <property type="term" value="F:RNA polymerase III type 3 promoter sequence-specific DNA binding"/>
    <property type="evidence" value="ECO:0007669"/>
    <property type="project" value="TreeGrafter"/>
</dbReference>
<dbReference type="GO" id="GO:0019185">
    <property type="term" value="C:snRNA-activating protein complex"/>
    <property type="evidence" value="ECO:0007669"/>
    <property type="project" value="TreeGrafter"/>
</dbReference>
<dbReference type="Proteomes" id="UP001461498">
    <property type="component" value="Unassembled WGS sequence"/>
</dbReference>
<dbReference type="AlphaFoldDB" id="A0AAW1DF30"/>
<comment type="subcellular location">
    <subcellularLocation>
        <location evidence="1">Nucleus</location>
    </subcellularLocation>
</comment>
<evidence type="ECO:0000256" key="2">
    <source>
        <dbReference type="ARBA" id="ARBA00023015"/>
    </source>
</evidence>
<keyword evidence="5" id="KW-0539">Nucleus</keyword>
<dbReference type="PROSITE" id="PS50090">
    <property type="entry name" value="MYB_LIKE"/>
    <property type="match status" value="3"/>
</dbReference>
<name>A0AAW1DF30_9HEMI</name>
<dbReference type="PANTHER" id="PTHR46621">
    <property type="entry name" value="SNRNA-ACTIVATING PROTEIN COMPLEX SUBUNIT 4"/>
    <property type="match status" value="1"/>
</dbReference>
<keyword evidence="3" id="KW-0238">DNA-binding</keyword>
<protein>
    <submittedName>
        <fullName evidence="8">Uncharacterized protein</fullName>
    </submittedName>
</protein>
<dbReference type="InterPro" id="IPR009057">
    <property type="entry name" value="Homeodomain-like_sf"/>
</dbReference>
<dbReference type="PROSITE" id="PS51294">
    <property type="entry name" value="HTH_MYB"/>
    <property type="match status" value="2"/>
</dbReference>
<evidence type="ECO:0000259" key="7">
    <source>
        <dbReference type="PROSITE" id="PS51294"/>
    </source>
</evidence>
<dbReference type="PANTHER" id="PTHR46621:SF1">
    <property type="entry name" value="SNRNA-ACTIVATING PROTEIN COMPLEX SUBUNIT 4"/>
    <property type="match status" value="1"/>
</dbReference>
<dbReference type="EMBL" id="JAPXFL010000003">
    <property type="protein sequence ID" value="KAK9509646.1"/>
    <property type="molecule type" value="Genomic_DNA"/>
</dbReference>
<dbReference type="InterPro" id="IPR001005">
    <property type="entry name" value="SANT/Myb"/>
</dbReference>
<dbReference type="GO" id="GO:0042796">
    <property type="term" value="P:snRNA transcription by RNA polymerase III"/>
    <property type="evidence" value="ECO:0007669"/>
    <property type="project" value="TreeGrafter"/>
</dbReference>
<keyword evidence="9" id="KW-1185">Reference proteome</keyword>
<feature type="domain" description="Myb-like" evidence="6">
    <location>
        <begin position="371"/>
        <end position="415"/>
    </location>
</feature>
<dbReference type="SUPFAM" id="SSF46689">
    <property type="entry name" value="Homeodomain-like"/>
    <property type="match status" value="3"/>
</dbReference>
<keyword evidence="4" id="KW-0804">Transcription</keyword>
<evidence type="ECO:0000256" key="4">
    <source>
        <dbReference type="ARBA" id="ARBA00023163"/>
    </source>
</evidence>
<dbReference type="GO" id="GO:0042795">
    <property type="term" value="P:snRNA transcription by RNA polymerase II"/>
    <property type="evidence" value="ECO:0007669"/>
    <property type="project" value="TreeGrafter"/>
</dbReference>
<organism evidence="8 9">
    <name type="scientific">Rhynocoris fuscipes</name>
    <dbReference type="NCBI Taxonomy" id="488301"/>
    <lineage>
        <taxon>Eukaryota</taxon>
        <taxon>Metazoa</taxon>
        <taxon>Ecdysozoa</taxon>
        <taxon>Arthropoda</taxon>
        <taxon>Hexapoda</taxon>
        <taxon>Insecta</taxon>
        <taxon>Pterygota</taxon>
        <taxon>Neoptera</taxon>
        <taxon>Paraneoptera</taxon>
        <taxon>Hemiptera</taxon>
        <taxon>Heteroptera</taxon>
        <taxon>Panheteroptera</taxon>
        <taxon>Cimicomorpha</taxon>
        <taxon>Reduviidae</taxon>
        <taxon>Harpactorinae</taxon>
        <taxon>Harpactorini</taxon>
        <taxon>Rhynocoris</taxon>
    </lineage>
</organism>
<dbReference type="GO" id="GO:0005634">
    <property type="term" value="C:nucleus"/>
    <property type="evidence" value="ECO:0007669"/>
    <property type="project" value="UniProtKB-SubCell"/>
</dbReference>
<dbReference type="SMART" id="SM00717">
    <property type="entry name" value="SANT"/>
    <property type="match status" value="4"/>
</dbReference>
<evidence type="ECO:0000256" key="5">
    <source>
        <dbReference type="ARBA" id="ARBA00023242"/>
    </source>
</evidence>
<dbReference type="Gene3D" id="1.10.10.60">
    <property type="entry name" value="Homeodomain-like"/>
    <property type="match status" value="3"/>
</dbReference>
<dbReference type="InterPro" id="IPR051575">
    <property type="entry name" value="Myb-like_DNA-bd"/>
</dbReference>
<feature type="domain" description="HTH myb-type" evidence="7">
    <location>
        <begin position="533"/>
        <end position="588"/>
    </location>
</feature>
<accession>A0AAW1DF30</accession>
<sequence>MTSLNFNCNLNAKINQLNNNFNLENVCEQELINDGLNENKSNKNSIETTNENYLENIPFHFNDSENENNLEECSETVVENFAEYFENERLENCIECIRENDENSFSESGNSDREEHENDIEEIIVKEKLSMLNNPVEEVHDFCDLTEEILCDSFRNSENRFKERKRWLLWADRLSEAIEFNCLMRNTLYDLEHSLLKLIESSLTPELGMKSVKVHSQYRKRKFYLKCLTPYFKDKRGIAFAPYYREDILSDNLKNIYDYTYETQIYDVYCAIKQHFEDNTSSNNVGGEITVKKNKREGRKGRRKTNYENEYTEIDFDSMESEFIKFLKTYKSHDSLNIFDTEIDWLKISSMQCLQGMNSEECKKIWHMVLKPLIQLGGWSAEESGKVLDIAGKYSYRSWDRIAEELGSGRTEYLCFCHVMSKPIQGITQNTGSWTQHEDDYLLTLVEKCRYGKSIMWGRIFYYMDDRTVTQILNRWYRLNPAVKRGKFSHSEDSMLMYCIEQFGRDFGKIAILFGDRSPIQLRERYFAIKDLTEKTKLGEWSVEEDRLLLNLVEEHGESKWAEIAAEFPGRNRTQIRHRYASVLKRRLANPSFQLESLKRHKRTTHIQSVKRVKQIDTSQEKLRLIVENKLKTGTVTLKRNKRAGKHPTVGYDSN</sequence>